<evidence type="ECO:0008006" key="4">
    <source>
        <dbReference type="Google" id="ProtNLM"/>
    </source>
</evidence>
<dbReference type="EMBL" id="JAKOGI010000071">
    <property type="protein sequence ID" value="KAJ8445777.1"/>
    <property type="molecule type" value="Genomic_DNA"/>
</dbReference>
<dbReference type="AlphaFoldDB" id="A0A9Q1KM34"/>
<feature type="region of interest" description="Disordered" evidence="1">
    <location>
        <begin position="267"/>
        <end position="295"/>
    </location>
</feature>
<organism evidence="2 3">
    <name type="scientific">Carnegiea gigantea</name>
    <dbReference type="NCBI Taxonomy" id="171969"/>
    <lineage>
        <taxon>Eukaryota</taxon>
        <taxon>Viridiplantae</taxon>
        <taxon>Streptophyta</taxon>
        <taxon>Embryophyta</taxon>
        <taxon>Tracheophyta</taxon>
        <taxon>Spermatophyta</taxon>
        <taxon>Magnoliopsida</taxon>
        <taxon>eudicotyledons</taxon>
        <taxon>Gunneridae</taxon>
        <taxon>Pentapetalae</taxon>
        <taxon>Caryophyllales</taxon>
        <taxon>Cactineae</taxon>
        <taxon>Cactaceae</taxon>
        <taxon>Cactoideae</taxon>
        <taxon>Echinocereeae</taxon>
        <taxon>Carnegiea</taxon>
    </lineage>
</organism>
<accession>A0A9Q1KM34</accession>
<name>A0A9Q1KM34_9CARY</name>
<sequence>MHSSNGQKITSALASEYAVEQRKKVLGLMKATDGRKSKVIPKTKPEPKAKKEVLAEKDDETCVGAAITPESWKKSFSCSKEGTAEKLPLAYCSSYVIWLTKLDNKLSEDEVVISEYVFGNVEDVDERRQPDFVMAALKPGEEVEMNMINIWSCILNDLDRKGISPLQADCSCHVFKKIIDFLPVIPQKHFFLLCFNLRDDKRFIIDNMMTKTTFKAAYGDFSETFSKVFSRYLEGVEHLKHDIIKKLKLQSRVRALVREIDIERDQASEGARHKGRSEKGAAANNGSTRKPEKET</sequence>
<dbReference type="OrthoDB" id="1306312at2759"/>
<evidence type="ECO:0000256" key="1">
    <source>
        <dbReference type="SAM" id="MobiDB-lite"/>
    </source>
</evidence>
<comment type="caution">
    <text evidence="2">The sequence shown here is derived from an EMBL/GenBank/DDBJ whole genome shotgun (WGS) entry which is preliminary data.</text>
</comment>
<protein>
    <recommendedName>
        <fullName evidence="4">Ubiquitin-like protease family profile domain-containing protein</fullName>
    </recommendedName>
</protein>
<dbReference type="Proteomes" id="UP001153076">
    <property type="component" value="Unassembled WGS sequence"/>
</dbReference>
<keyword evidence="3" id="KW-1185">Reference proteome</keyword>
<reference evidence="2" key="1">
    <citation type="submission" date="2022-04" db="EMBL/GenBank/DDBJ databases">
        <title>Carnegiea gigantea Genome sequencing and assembly v2.</title>
        <authorList>
            <person name="Copetti D."/>
            <person name="Sanderson M.J."/>
            <person name="Burquez A."/>
            <person name="Wojciechowski M.F."/>
        </authorList>
    </citation>
    <scope>NUCLEOTIDE SEQUENCE</scope>
    <source>
        <strain evidence="2">SGP5-SGP5p</strain>
        <tissue evidence="2">Aerial part</tissue>
    </source>
</reference>
<evidence type="ECO:0000313" key="2">
    <source>
        <dbReference type="EMBL" id="KAJ8445777.1"/>
    </source>
</evidence>
<gene>
    <name evidence="2" type="ORF">Cgig2_000957</name>
</gene>
<evidence type="ECO:0000313" key="3">
    <source>
        <dbReference type="Proteomes" id="UP001153076"/>
    </source>
</evidence>
<proteinExistence type="predicted"/>